<evidence type="ECO:0000313" key="2">
    <source>
        <dbReference type="Proteomes" id="UP000018144"/>
    </source>
</evidence>
<dbReference type="AlphaFoldDB" id="U4LCC1"/>
<keyword evidence="2" id="KW-1185">Reference proteome</keyword>
<reference evidence="1 2" key="1">
    <citation type="journal article" date="2013" name="PLoS Genet.">
        <title>The genome and development-dependent transcriptomes of Pyronema confluens: a window into fungal evolution.</title>
        <authorList>
            <person name="Traeger S."/>
            <person name="Altegoer F."/>
            <person name="Freitag M."/>
            <person name="Gabaldon T."/>
            <person name="Kempken F."/>
            <person name="Kumar A."/>
            <person name="Marcet-Houben M."/>
            <person name="Poggeler S."/>
            <person name="Stajich J.E."/>
            <person name="Nowrousian M."/>
        </authorList>
    </citation>
    <scope>NUCLEOTIDE SEQUENCE [LARGE SCALE GENOMIC DNA]</scope>
    <source>
        <strain evidence="2">CBS 100304</strain>
        <tissue evidence="1">Vegetative mycelium</tissue>
    </source>
</reference>
<name>U4LCC1_PYROM</name>
<evidence type="ECO:0000313" key="1">
    <source>
        <dbReference type="EMBL" id="CCX07967.1"/>
    </source>
</evidence>
<organism evidence="1 2">
    <name type="scientific">Pyronema omphalodes (strain CBS 100304)</name>
    <name type="common">Pyronema confluens</name>
    <dbReference type="NCBI Taxonomy" id="1076935"/>
    <lineage>
        <taxon>Eukaryota</taxon>
        <taxon>Fungi</taxon>
        <taxon>Dikarya</taxon>
        <taxon>Ascomycota</taxon>
        <taxon>Pezizomycotina</taxon>
        <taxon>Pezizomycetes</taxon>
        <taxon>Pezizales</taxon>
        <taxon>Pyronemataceae</taxon>
        <taxon>Pyronema</taxon>
    </lineage>
</organism>
<accession>U4LCC1</accession>
<sequence>MLGLFHSIYRGNPRERQNFLPSKILLLHSSISLHNLDPNSFTHLFLQFKYTINSIP</sequence>
<protein>
    <submittedName>
        <fullName evidence="1">Uncharacterized protein</fullName>
    </submittedName>
</protein>
<dbReference type="EMBL" id="HF935384">
    <property type="protein sequence ID" value="CCX07967.1"/>
    <property type="molecule type" value="Genomic_DNA"/>
</dbReference>
<dbReference type="Proteomes" id="UP000018144">
    <property type="component" value="Unassembled WGS sequence"/>
</dbReference>
<proteinExistence type="predicted"/>
<gene>
    <name evidence="1" type="ORF">PCON_07556</name>
</gene>